<dbReference type="CDD" id="cd00761">
    <property type="entry name" value="Glyco_tranf_GTA_type"/>
    <property type="match status" value="1"/>
</dbReference>
<gene>
    <name evidence="4" type="ORF">WYH_02920</name>
</gene>
<keyword evidence="5" id="KW-1185">Reference proteome</keyword>
<dbReference type="PATRIC" id="fig|1267766.3.peg.2958"/>
<sequence length="291" mass="32356">MTDQLPLSVIIPVWNGEKEIPLLLDALADQTAPADTYEVIVVDNGSSDRTVAVARDYPFVRVERETKPGSYAARNHAVAKASGQFLLFTDADCVPAPDWIAQALVYAKIHGDNCLVGGRIEMFRAGNSGAFSSRYDALTTGLNQEWNVRNRHCVTANWLISKRLLVEIGMFDDTLMSGGDGECAARIADAGYPLHYAPDMLVRHPARADFRALIAKKRRVIGGRWQRADRREIGHFSRLNLDEYVNQAKWVKNSDIETVFKPGIIVMVVMIWSIIQLEIIKLGAGGRPHRA</sequence>
<dbReference type="PANTHER" id="PTHR43179">
    <property type="entry name" value="RHAMNOSYLTRANSFERASE WBBL"/>
    <property type="match status" value="1"/>
</dbReference>
<evidence type="ECO:0000256" key="1">
    <source>
        <dbReference type="ARBA" id="ARBA00006739"/>
    </source>
</evidence>
<dbReference type="Pfam" id="PF00535">
    <property type="entry name" value="Glycos_transf_2"/>
    <property type="match status" value="1"/>
</dbReference>
<dbReference type="EMBL" id="CP011452">
    <property type="protein sequence ID" value="AKH43947.1"/>
    <property type="molecule type" value="Genomic_DNA"/>
</dbReference>
<organism evidence="4 5">
    <name type="scientific">Croceibacterium atlanticum</name>
    <dbReference type="NCBI Taxonomy" id="1267766"/>
    <lineage>
        <taxon>Bacteria</taxon>
        <taxon>Pseudomonadati</taxon>
        <taxon>Pseudomonadota</taxon>
        <taxon>Alphaproteobacteria</taxon>
        <taxon>Sphingomonadales</taxon>
        <taxon>Erythrobacteraceae</taxon>
        <taxon>Croceibacterium</taxon>
    </lineage>
</organism>
<evidence type="ECO:0000256" key="2">
    <source>
        <dbReference type="ARBA" id="ARBA00022676"/>
    </source>
</evidence>
<dbReference type="Proteomes" id="UP000034392">
    <property type="component" value="Chromosome"/>
</dbReference>
<dbReference type="InterPro" id="IPR001173">
    <property type="entry name" value="Glyco_trans_2-like"/>
</dbReference>
<protein>
    <submittedName>
        <fullName evidence="4">PGL/p-HBAD biosynthesis glycosyltransferase</fullName>
        <ecNumber evidence="4">2.4.1.-</ecNumber>
    </submittedName>
</protein>
<dbReference type="EC" id="2.4.1.-" evidence="4"/>
<keyword evidence="3 4" id="KW-0808">Transferase</keyword>
<dbReference type="PANTHER" id="PTHR43179:SF12">
    <property type="entry name" value="GALACTOFURANOSYLTRANSFERASE GLFT2"/>
    <property type="match status" value="1"/>
</dbReference>
<comment type="similarity">
    <text evidence="1">Belongs to the glycosyltransferase 2 family.</text>
</comment>
<dbReference type="GO" id="GO:0016757">
    <property type="term" value="F:glycosyltransferase activity"/>
    <property type="evidence" value="ECO:0007669"/>
    <property type="project" value="UniProtKB-KW"/>
</dbReference>
<evidence type="ECO:0000313" key="4">
    <source>
        <dbReference type="EMBL" id="AKH43947.1"/>
    </source>
</evidence>
<evidence type="ECO:0000256" key="3">
    <source>
        <dbReference type="ARBA" id="ARBA00022679"/>
    </source>
</evidence>
<dbReference type="KEGG" id="aay:WYH_02920"/>
<dbReference type="STRING" id="1267766.WYH_02920"/>
<proteinExistence type="inferred from homology"/>
<dbReference type="RefSeq" id="WP_053833605.1">
    <property type="nucleotide sequence ID" value="NZ_CP011452.2"/>
</dbReference>
<reference evidence="4" key="1">
    <citation type="submission" date="2015-05" db="EMBL/GenBank/DDBJ databases">
        <title>The complete genome of Altererythrobacter atlanticus strain 26DY36.</title>
        <authorList>
            <person name="Wu Y.-H."/>
            <person name="Cheng H."/>
            <person name="Wu X.-W."/>
        </authorList>
    </citation>
    <scope>NUCLEOTIDE SEQUENCE [LARGE SCALE GENOMIC DNA]</scope>
    <source>
        <strain evidence="4">26DY36</strain>
    </source>
</reference>
<dbReference type="InterPro" id="IPR029044">
    <property type="entry name" value="Nucleotide-diphossugar_trans"/>
</dbReference>
<dbReference type="SUPFAM" id="SSF53448">
    <property type="entry name" value="Nucleotide-diphospho-sugar transferases"/>
    <property type="match status" value="1"/>
</dbReference>
<evidence type="ECO:0000313" key="5">
    <source>
        <dbReference type="Proteomes" id="UP000034392"/>
    </source>
</evidence>
<dbReference type="AlphaFoldDB" id="A0A0F7KXL3"/>
<dbReference type="Gene3D" id="3.90.550.10">
    <property type="entry name" value="Spore Coat Polysaccharide Biosynthesis Protein SpsA, Chain A"/>
    <property type="match status" value="1"/>
</dbReference>
<keyword evidence="2 4" id="KW-0328">Glycosyltransferase</keyword>
<name>A0A0F7KXL3_9SPHN</name>
<accession>A0A0F7KXL3</accession>